<evidence type="ECO:0000313" key="2">
    <source>
        <dbReference type="EMBL" id="MBA1376226.1"/>
    </source>
</evidence>
<feature type="non-terminal residue" evidence="2">
    <location>
        <position position="142"/>
    </location>
</feature>
<evidence type="ECO:0000313" key="3">
    <source>
        <dbReference type="Proteomes" id="UP000589292"/>
    </source>
</evidence>
<evidence type="ECO:0000259" key="1">
    <source>
        <dbReference type="Pfam" id="PF18676"/>
    </source>
</evidence>
<dbReference type="Gene3D" id="3.30.160.710">
    <property type="match status" value="2"/>
</dbReference>
<sequence length="142" mass="13873">MTADNATREYGLANPAFTGTISGLRAGDTASVVSGLAYGTAANTGSAVGSYAITASGGSATNYDFAYVPGTLTITKALLTVTADNATREYGLANPAFTGSITGFRNGDTASVVSGLTYGSVATIASNAGTYAITGSGATATN</sequence>
<reference evidence="2 3" key="1">
    <citation type="journal article" date="1994" name="Int. J. Syst. Bacteriol.">
        <title>Phylogenetic positions of novel aerobic, bacteriochlorophyll a-containing bacteria and description of Roseococcus thiosulfatophilus gen. nov., sp. nov., Erythromicrobium ramosum gen. nov., sp. nov., and Erythrobacter litoralis sp. nov.</title>
        <authorList>
            <person name="Yurkov V."/>
            <person name="Stackebrandt E."/>
            <person name="Holmes A."/>
            <person name="Fuerst J.A."/>
            <person name="Hugenholtz P."/>
            <person name="Golecki J."/>
            <person name="Gad'on N."/>
            <person name="Gorlenko V.M."/>
            <person name="Kompantseva E.I."/>
            <person name="Drews G."/>
        </authorList>
    </citation>
    <scope>NUCLEOTIDE SEQUENCE [LARGE SCALE GENOMIC DNA]</scope>
    <source>
        <strain evidence="2 3">KR-99</strain>
    </source>
</reference>
<name>A0A7V8RGV8_9SPHN</name>
<gene>
    <name evidence="2" type="ORF">FG486_17960</name>
</gene>
<proteinExistence type="predicted"/>
<accession>A0A7V8RGV8</accession>
<organism evidence="2 3">
    <name type="scientific">Sphingomonas ursincola</name>
    <dbReference type="NCBI Taxonomy" id="56361"/>
    <lineage>
        <taxon>Bacteria</taxon>
        <taxon>Pseudomonadati</taxon>
        <taxon>Pseudomonadota</taxon>
        <taxon>Alphaproteobacteria</taxon>
        <taxon>Sphingomonadales</taxon>
        <taxon>Sphingomonadaceae</taxon>
        <taxon>Sphingomonas</taxon>
    </lineage>
</organism>
<keyword evidence="3" id="KW-1185">Reference proteome</keyword>
<dbReference type="EMBL" id="VDES01000011">
    <property type="protein sequence ID" value="MBA1376226.1"/>
    <property type="molecule type" value="Genomic_DNA"/>
</dbReference>
<dbReference type="AlphaFoldDB" id="A0A7V8RGV8"/>
<dbReference type="Proteomes" id="UP000589292">
    <property type="component" value="Unassembled WGS sequence"/>
</dbReference>
<feature type="domain" description="MBG" evidence="1">
    <location>
        <begin position="2"/>
        <end position="73"/>
    </location>
</feature>
<comment type="caution">
    <text evidence="2">The sequence shown here is derived from an EMBL/GenBank/DDBJ whole genome shotgun (WGS) entry which is preliminary data.</text>
</comment>
<protein>
    <recommendedName>
        <fullName evidence="1">MBG domain-containing protein</fullName>
    </recommendedName>
</protein>
<feature type="domain" description="MBG" evidence="1">
    <location>
        <begin position="79"/>
        <end position="142"/>
    </location>
</feature>
<dbReference type="InterPro" id="IPR041286">
    <property type="entry name" value="MBG_2"/>
</dbReference>
<dbReference type="RefSeq" id="WP_181268591.1">
    <property type="nucleotide sequence ID" value="NZ_VDES01000011.1"/>
</dbReference>
<dbReference type="Pfam" id="PF18676">
    <property type="entry name" value="MBG_2"/>
    <property type="match status" value="2"/>
</dbReference>